<reference evidence="3" key="1">
    <citation type="submission" date="2022-11" db="UniProtKB">
        <authorList>
            <consortium name="WormBaseParasite"/>
        </authorList>
    </citation>
    <scope>IDENTIFICATION</scope>
</reference>
<evidence type="ECO:0000256" key="1">
    <source>
        <dbReference type="SAM" id="MobiDB-lite"/>
    </source>
</evidence>
<protein>
    <submittedName>
        <fullName evidence="3">Secreted protein</fullName>
    </submittedName>
</protein>
<dbReference type="AlphaFoldDB" id="A0A915KYY5"/>
<sequence length="100" mass="10614">MVVIMVAMRVMRVVMAIKTNGARVAWITAVVGGIAAGRQSVGLRTQQHKGLMSGGGSCVPIKERLSEGSPVGSNGRGGNKFHWAEKSCQHSRGTRRSVLL</sequence>
<dbReference type="Proteomes" id="UP000887565">
    <property type="component" value="Unplaced"/>
</dbReference>
<evidence type="ECO:0000313" key="2">
    <source>
        <dbReference type="Proteomes" id="UP000887565"/>
    </source>
</evidence>
<organism evidence="2 3">
    <name type="scientific">Romanomermis culicivorax</name>
    <name type="common">Nematode worm</name>
    <dbReference type="NCBI Taxonomy" id="13658"/>
    <lineage>
        <taxon>Eukaryota</taxon>
        <taxon>Metazoa</taxon>
        <taxon>Ecdysozoa</taxon>
        <taxon>Nematoda</taxon>
        <taxon>Enoplea</taxon>
        <taxon>Dorylaimia</taxon>
        <taxon>Mermithida</taxon>
        <taxon>Mermithoidea</taxon>
        <taxon>Mermithidae</taxon>
        <taxon>Romanomermis</taxon>
    </lineage>
</organism>
<keyword evidence="2" id="KW-1185">Reference proteome</keyword>
<name>A0A915KYY5_ROMCU</name>
<feature type="region of interest" description="Disordered" evidence="1">
    <location>
        <begin position="63"/>
        <end position="100"/>
    </location>
</feature>
<evidence type="ECO:0000313" key="3">
    <source>
        <dbReference type="WBParaSite" id="nRc.2.0.1.t42707-RA"/>
    </source>
</evidence>
<proteinExistence type="predicted"/>
<accession>A0A915KYY5</accession>
<dbReference type="WBParaSite" id="nRc.2.0.1.t42707-RA">
    <property type="protein sequence ID" value="nRc.2.0.1.t42707-RA"/>
    <property type="gene ID" value="nRc.2.0.1.g42707"/>
</dbReference>